<proteinExistence type="predicted"/>
<dbReference type="PANTHER" id="PTHR33295:SF20">
    <property type="entry name" value="ATPASE"/>
    <property type="match status" value="1"/>
</dbReference>
<protein>
    <recommendedName>
        <fullName evidence="5">ATPase</fullName>
    </recommendedName>
</protein>
<evidence type="ECO:0000259" key="2">
    <source>
        <dbReference type="Pfam" id="PF13635"/>
    </source>
</evidence>
<dbReference type="STRING" id="1732.SAMN02910417_00224"/>
<dbReference type="Pfam" id="PF13173">
    <property type="entry name" value="AAA_14"/>
    <property type="match status" value="1"/>
</dbReference>
<feature type="domain" description="AAA" evidence="1">
    <location>
        <begin position="21"/>
        <end position="149"/>
    </location>
</feature>
<keyword evidence="4" id="KW-1185">Reference proteome</keyword>
<dbReference type="AlphaFoldDB" id="A0A1G6A3R4"/>
<reference evidence="3 4" key="1">
    <citation type="submission" date="2016-10" db="EMBL/GenBank/DDBJ databases">
        <authorList>
            <person name="de Groot N.N."/>
        </authorList>
    </citation>
    <scope>NUCLEOTIDE SEQUENCE [LARGE SCALE GENOMIC DNA]</scope>
    <source>
        <strain evidence="3 4">DSM 3217</strain>
    </source>
</reference>
<evidence type="ECO:0000313" key="3">
    <source>
        <dbReference type="EMBL" id="SDB03035.1"/>
    </source>
</evidence>
<evidence type="ECO:0000313" key="4">
    <source>
        <dbReference type="Proteomes" id="UP000199228"/>
    </source>
</evidence>
<accession>A0A1G6A3R4</accession>
<dbReference type="RefSeq" id="WP_090171214.1">
    <property type="nucleotide sequence ID" value="NZ_FMXR01000004.1"/>
</dbReference>
<dbReference type="InterPro" id="IPR027417">
    <property type="entry name" value="P-loop_NTPase"/>
</dbReference>
<organism evidence="3 4">
    <name type="scientific">Eubacterium oxidoreducens</name>
    <dbReference type="NCBI Taxonomy" id="1732"/>
    <lineage>
        <taxon>Bacteria</taxon>
        <taxon>Bacillati</taxon>
        <taxon>Bacillota</taxon>
        <taxon>Clostridia</taxon>
        <taxon>Eubacteriales</taxon>
        <taxon>Eubacteriaceae</taxon>
        <taxon>Eubacterium</taxon>
    </lineage>
</organism>
<feature type="domain" description="DUF4143" evidence="2">
    <location>
        <begin position="196"/>
        <end position="342"/>
    </location>
</feature>
<dbReference type="Pfam" id="PF13635">
    <property type="entry name" value="DUF4143"/>
    <property type="match status" value="1"/>
</dbReference>
<sequence length="398" mass="46557">MKLIKRDYYLNKLLSVKDVPDIKVITGVRRSGKSKLMDAFIDMISADDKANIVRIKLNLKKFEKLLDADKLYDYIEQQYANDKTNYLFIDEIQLCEGFERVINSIYEEEIYDIYLTGSNAFLLSSDLATLFGGRVYEISLYPFSFKEYLMYYPSNDIEEAFDSYVKKGGMAGSYLYKTEEDARQYVNGIYRTTITKDIVRKFKIENEDLLIMIGNYLMDNVGNQTSIRNVASKLTSGTYRTNDKTVGAYMNYFCRSFLFYPIQRYDIKGKRYLESDKKYYLSDLAFRFSEIGTKNTDYGHLYENIVAIELLRRGYEVYVGKLYKKEVDFVAIKEGEKVYIQVSDDISREDTFKREVSSLLGIKDAYPKLLIARTKHDESQHEGIRIIDIARWLSDSQK</sequence>
<evidence type="ECO:0000259" key="1">
    <source>
        <dbReference type="Pfam" id="PF13173"/>
    </source>
</evidence>
<dbReference type="Proteomes" id="UP000199228">
    <property type="component" value="Unassembled WGS sequence"/>
</dbReference>
<gene>
    <name evidence="3" type="ORF">SAMN02910417_00224</name>
</gene>
<dbReference type="InterPro" id="IPR041682">
    <property type="entry name" value="AAA_14"/>
</dbReference>
<dbReference type="SUPFAM" id="SSF52540">
    <property type="entry name" value="P-loop containing nucleoside triphosphate hydrolases"/>
    <property type="match status" value="1"/>
</dbReference>
<name>A0A1G6A3R4_EUBOX</name>
<dbReference type="InterPro" id="IPR025420">
    <property type="entry name" value="DUF4143"/>
</dbReference>
<evidence type="ECO:0008006" key="5">
    <source>
        <dbReference type="Google" id="ProtNLM"/>
    </source>
</evidence>
<dbReference type="EMBL" id="FMXR01000004">
    <property type="protein sequence ID" value="SDB03035.1"/>
    <property type="molecule type" value="Genomic_DNA"/>
</dbReference>
<dbReference type="OrthoDB" id="9801684at2"/>
<dbReference type="PANTHER" id="PTHR33295">
    <property type="entry name" value="ATPASE"/>
    <property type="match status" value="1"/>
</dbReference>